<reference evidence="2" key="2">
    <citation type="submission" date="2020-12" db="EMBL/GenBank/DDBJ databases">
        <title>New Spironucleus salmonicida genome in near-complete chromosomes.</title>
        <authorList>
            <person name="Xu F."/>
            <person name="Kurt Z."/>
            <person name="Jimenez-Gonzalez A."/>
            <person name="Astvaldsson A."/>
            <person name="Andersson J.O."/>
            <person name="Svard S.G."/>
        </authorList>
    </citation>
    <scope>NUCLEOTIDE SEQUENCE</scope>
    <source>
        <strain evidence="2">ATCC 50377</strain>
    </source>
</reference>
<dbReference type="EMBL" id="AUWU02000003">
    <property type="protein sequence ID" value="KAH0575642.1"/>
    <property type="molecule type" value="Genomic_DNA"/>
</dbReference>
<evidence type="ECO:0000313" key="1">
    <source>
        <dbReference type="EMBL" id="EST47150.1"/>
    </source>
</evidence>
<evidence type="ECO:0000313" key="3">
    <source>
        <dbReference type="Proteomes" id="UP000018208"/>
    </source>
</evidence>
<organism evidence="1">
    <name type="scientific">Spironucleus salmonicida</name>
    <dbReference type="NCBI Taxonomy" id="348837"/>
    <lineage>
        <taxon>Eukaryota</taxon>
        <taxon>Metamonada</taxon>
        <taxon>Diplomonadida</taxon>
        <taxon>Hexamitidae</taxon>
        <taxon>Hexamitinae</taxon>
        <taxon>Spironucleus</taxon>
    </lineage>
</organism>
<dbReference type="VEuPathDB" id="GiardiaDB:SS50377_23282"/>
<name>V6LRC4_9EUKA</name>
<accession>V6LRC4</accession>
<proteinExistence type="predicted"/>
<sequence>MPELNFQSHRKIITQSFIKQLNKAKIELKQPLSTLSSAERQIFYKYFTQQFKQAAFNAFDATEHFTKKNVFYADQDLQTNESISHNDPYFQEKIEQKFIIFFEKQTQIQQQLERISQKRREIQILIDIKNEFAEKSKLNYQAIPKDETKQVITQMKLLQNKINEIQNLFDK</sequence>
<dbReference type="Proteomes" id="UP000018208">
    <property type="component" value="Unassembled WGS sequence"/>
</dbReference>
<keyword evidence="3" id="KW-1185">Reference proteome</keyword>
<dbReference type="EMBL" id="KI546046">
    <property type="protein sequence ID" value="EST47150.1"/>
    <property type="molecule type" value="Genomic_DNA"/>
</dbReference>
<evidence type="ECO:0000313" key="2">
    <source>
        <dbReference type="EMBL" id="KAH0575642.1"/>
    </source>
</evidence>
<gene>
    <name evidence="1" type="ORF">SS50377_12661</name>
    <name evidence="2" type="ORF">SS50377_23282</name>
</gene>
<reference evidence="1 2" key="1">
    <citation type="journal article" date="2014" name="PLoS Genet.">
        <title>The Genome of Spironucleus salmonicida Highlights a Fish Pathogen Adapted to Fluctuating Environments.</title>
        <authorList>
            <person name="Xu F."/>
            <person name="Jerlstrom-Hultqvist J."/>
            <person name="Einarsson E."/>
            <person name="Astvaldsson A."/>
            <person name="Svard S.G."/>
            <person name="Andersson J.O."/>
        </authorList>
    </citation>
    <scope>NUCLEOTIDE SEQUENCE</scope>
    <source>
        <strain evidence="2">ATCC 50377</strain>
    </source>
</reference>
<dbReference type="AlphaFoldDB" id="V6LRC4"/>
<protein>
    <submittedName>
        <fullName evidence="1">Uncharacterized protein</fullName>
    </submittedName>
</protein>